<dbReference type="Gene3D" id="3.10.180.10">
    <property type="entry name" value="2,3-Dihydroxybiphenyl 1,2-Dioxygenase, domain 1"/>
    <property type="match status" value="1"/>
</dbReference>
<reference evidence="2 3" key="1">
    <citation type="submission" date="2014-07" db="EMBL/GenBank/DDBJ databases">
        <title>Genome Sequence of Rhodococcus opacus Strain R7, a Biodegrader of Mono- and Polycyclic Aromatic Hydrocarbons.</title>
        <authorList>
            <person name="Di Gennaro P."/>
            <person name="Zampolli J."/>
            <person name="Presti I."/>
            <person name="Cappelletti M."/>
            <person name="D'Ursi P."/>
            <person name="Orro A."/>
            <person name="Mezzelani A."/>
            <person name="Milanesi L."/>
        </authorList>
    </citation>
    <scope>NUCLEOTIDE SEQUENCE [LARGE SCALE GENOMIC DNA]</scope>
    <source>
        <strain evidence="2 3">R7</strain>
    </source>
</reference>
<name>A0A076EKP5_RHOOP</name>
<gene>
    <name evidence="2" type="ORF">EP51_14880</name>
</gene>
<organism evidence="2 3">
    <name type="scientific">Rhodococcus opacus</name>
    <name type="common">Nocardia opaca</name>
    <dbReference type="NCBI Taxonomy" id="37919"/>
    <lineage>
        <taxon>Bacteria</taxon>
        <taxon>Bacillati</taxon>
        <taxon>Actinomycetota</taxon>
        <taxon>Actinomycetes</taxon>
        <taxon>Mycobacteriales</taxon>
        <taxon>Nocardiaceae</taxon>
        <taxon>Rhodococcus</taxon>
    </lineage>
</organism>
<dbReference type="InterPro" id="IPR029068">
    <property type="entry name" value="Glyas_Bleomycin-R_OHBP_Dase"/>
</dbReference>
<dbReference type="CDD" id="cd07247">
    <property type="entry name" value="SgaA_N_like"/>
    <property type="match status" value="1"/>
</dbReference>
<dbReference type="Pfam" id="PF00903">
    <property type="entry name" value="Glyoxalase"/>
    <property type="match status" value="1"/>
</dbReference>
<feature type="domain" description="VOC" evidence="1">
    <location>
        <begin position="10"/>
        <end position="120"/>
    </location>
</feature>
<evidence type="ECO:0000313" key="3">
    <source>
        <dbReference type="Proteomes" id="UP000028488"/>
    </source>
</evidence>
<dbReference type="PANTHER" id="PTHR33993">
    <property type="entry name" value="GLYOXALASE-RELATED"/>
    <property type="match status" value="1"/>
</dbReference>
<dbReference type="Proteomes" id="UP000028488">
    <property type="component" value="Chromosome"/>
</dbReference>
<dbReference type="EMBL" id="CP008947">
    <property type="protein sequence ID" value="AII05802.1"/>
    <property type="molecule type" value="Genomic_DNA"/>
</dbReference>
<dbReference type="InterPro" id="IPR052164">
    <property type="entry name" value="Anthracycline_SecMetBiosynth"/>
</dbReference>
<accession>A0A076EKP5</accession>
<dbReference type="AlphaFoldDB" id="A0A076EKP5"/>
<proteinExistence type="predicted"/>
<sequence length="121" mass="12832">MSPSAPDHHRLNYVELSVTDLADAEAFYRSAFGWEFNSYGPQYAGIVGADGEEVGGLLQVPERKPAGGPLVLLYSVDLDASVDAVRAAGGTVVNGPYDFPGGRRFHFTDPSGNELGVWSSA</sequence>
<dbReference type="PANTHER" id="PTHR33993:SF1">
    <property type="entry name" value="GLYOXALASE FAMILY PROTEIN"/>
    <property type="match status" value="1"/>
</dbReference>
<dbReference type="InterPro" id="IPR004360">
    <property type="entry name" value="Glyas_Fos-R_dOase_dom"/>
</dbReference>
<protein>
    <submittedName>
        <fullName evidence="2">Glyoxalase</fullName>
    </submittedName>
</protein>
<dbReference type="eggNOG" id="COG3324">
    <property type="taxonomic scope" value="Bacteria"/>
</dbReference>
<dbReference type="PROSITE" id="PS51819">
    <property type="entry name" value="VOC"/>
    <property type="match status" value="1"/>
</dbReference>
<evidence type="ECO:0000259" key="1">
    <source>
        <dbReference type="PROSITE" id="PS51819"/>
    </source>
</evidence>
<evidence type="ECO:0000313" key="2">
    <source>
        <dbReference type="EMBL" id="AII05802.1"/>
    </source>
</evidence>
<dbReference type="SUPFAM" id="SSF54593">
    <property type="entry name" value="Glyoxalase/Bleomycin resistance protein/Dihydroxybiphenyl dioxygenase"/>
    <property type="match status" value="1"/>
</dbReference>
<dbReference type="InterPro" id="IPR037523">
    <property type="entry name" value="VOC_core"/>
</dbReference>
<dbReference type="RefSeq" id="WP_037233176.1">
    <property type="nucleotide sequence ID" value="NZ_CP008947.1"/>
</dbReference>